<feature type="transmembrane region" description="Helical" evidence="2">
    <location>
        <begin position="31"/>
        <end position="52"/>
    </location>
</feature>
<dbReference type="Proteomes" id="UP000637578">
    <property type="component" value="Unassembled WGS sequence"/>
</dbReference>
<organism evidence="3 4">
    <name type="scientific">Longimycelium tulufanense</name>
    <dbReference type="NCBI Taxonomy" id="907463"/>
    <lineage>
        <taxon>Bacteria</taxon>
        <taxon>Bacillati</taxon>
        <taxon>Actinomycetota</taxon>
        <taxon>Actinomycetes</taxon>
        <taxon>Pseudonocardiales</taxon>
        <taxon>Pseudonocardiaceae</taxon>
        <taxon>Longimycelium</taxon>
    </lineage>
</organism>
<reference evidence="3" key="2">
    <citation type="submission" date="2020-09" db="EMBL/GenBank/DDBJ databases">
        <authorList>
            <person name="Sun Q."/>
            <person name="Zhou Y."/>
        </authorList>
    </citation>
    <scope>NUCLEOTIDE SEQUENCE</scope>
    <source>
        <strain evidence="3">CGMCC 4.5737</strain>
    </source>
</reference>
<keyword evidence="2" id="KW-0472">Membrane</keyword>
<feature type="compositionally biased region" description="Low complexity" evidence="1">
    <location>
        <begin position="1"/>
        <end position="11"/>
    </location>
</feature>
<keyword evidence="2" id="KW-1133">Transmembrane helix</keyword>
<evidence type="ECO:0000313" key="4">
    <source>
        <dbReference type="Proteomes" id="UP000637578"/>
    </source>
</evidence>
<dbReference type="RefSeq" id="WP_229686629.1">
    <property type="nucleotide sequence ID" value="NZ_BMMK01000024.1"/>
</dbReference>
<dbReference type="AlphaFoldDB" id="A0A8J3CBI1"/>
<evidence type="ECO:0000313" key="3">
    <source>
        <dbReference type="EMBL" id="GGM69851.1"/>
    </source>
</evidence>
<feature type="region of interest" description="Disordered" evidence="1">
    <location>
        <begin position="1"/>
        <end position="23"/>
    </location>
</feature>
<reference evidence="3" key="1">
    <citation type="journal article" date="2014" name="Int. J. Syst. Evol. Microbiol.">
        <title>Complete genome sequence of Corynebacterium casei LMG S-19264T (=DSM 44701T), isolated from a smear-ripened cheese.</title>
        <authorList>
            <consortium name="US DOE Joint Genome Institute (JGI-PGF)"/>
            <person name="Walter F."/>
            <person name="Albersmeier A."/>
            <person name="Kalinowski J."/>
            <person name="Ruckert C."/>
        </authorList>
    </citation>
    <scope>NUCLEOTIDE SEQUENCE</scope>
    <source>
        <strain evidence="3">CGMCC 4.5737</strain>
    </source>
</reference>
<sequence length="115" mass="12500">MNAQQTTTAAGPQPPAGVPGHPPRLHQPWRAYVAVAELVLAALLVAAAVWAWRRGMVVVEFPPFRDGEAPQRVVRYLGQWLASGVGLGLLAGVALLDAIRQLVLSSRVRGRRRRH</sequence>
<evidence type="ECO:0000256" key="1">
    <source>
        <dbReference type="SAM" id="MobiDB-lite"/>
    </source>
</evidence>
<feature type="transmembrane region" description="Helical" evidence="2">
    <location>
        <begin position="80"/>
        <end position="103"/>
    </location>
</feature>
<keyword evidence="2" id="KW-0812">Transmembrane</keyword>
<gene>
    <name evidence="3" type="ORF">GCM10012275_45470</name>
</gene>
<name>A0A8J3CBI1_9PSEU</name>
<evidence type="ECO:0000256" key="2">
    <source>
        <dbReference type="SAM" id="Phobius"/>
    </source>
</evidence>
<protein>
    <submittedName>
        <fullName evidence="3">Uncharacterized protein</fullName>
    </submittedName>
</protein>
<comment type="caution">
    <text evidence="3">The sequence shown here is derived from an EMBL/GenBank/DDBJ whole genome shotgun (WGS) entry which is preliminary data.</text>
</comment>
<dbReference type="EMBL" id="BMMK01000024">
    <property type="protein sequence ID" value="GGM69851.1"/>
    <property type="molecule type" value="Genomic_DNA"/>
</dbReference>
<keyword evidence="4" id="KW-1185">Reference proteome</keyword>
<proteinExistence type="predicted"/>
<feature type="compositionally biased region" description="Pro residues" evidence="1">
    <location>
        <begin position="12"/>
        <end position="22"/>
    </location>
</feature>
<accession>A0A8J3CBI1</accession>